<dbReference type="GO" id="GO:0045717">
    <property type="term" value="P:negative regulation of fatty acid biosynthetic process"/>
    <property type="evidence" value="ECO:0007669"/>
    <property type="project" value="UniProtKB-UniRule"/>
</dbReference>
<feature type="domain" description="Thioesterase" evidence="10">
    <location>
        <begin position="148"/>
        <end position="200"/>
    </location>
</feature>
<dbReference type="EMBL" id="FONN01000001">
    <property type="protein sequence ID" value="SFE15775.1"/>
    <property type="molecule type" value="Genomic_DNA"/>
</dbReference>
<evidence type="ECO:0000259" key="10">
    <source>
        <dbReference type="Pfam" id="PF03061"/>
    </source>
</evidence>
<dbReference type="InterPro" id="IPR029069">
    <property type="entry name" value="HotDog_dom_sf"/>
</dbReference>
<gene>
    <name evidence="9" type="primary">fapR</name>
    <name evidence="11" type="ORF">SAMN04487969_101373</name>
</gene>
<evidence type="ECO:0000313" key="12">
    <source>
        <dbReference type="Proteomes" id="UP000183410"/>
    </source>
</evidence>
<keyword evidence="3 9" id="KW-0276">Fatty acid metabolism</keyword>
<dbReference type="InterPro" id="IPR036390">
    <property type="entry name" value="WH_DNA-bd_sf"/>
</dbReference>
<proteinExistence type="inferred from homology"/>
<name>A0A1I1Y806_9BACL</name>
<dbReference type="GO" id="GO:0006633">
    <property type="term" value="P:fatty acid biosynthetic process"/>
    <property type="evidence" value="ECO:0007669"/>
    <property type="project" value="UniProtKB-KW"/>
</dbReference>
<evidence type="ECO:0000313" key="11">
    <source>
        <dbReference type="EMBL" id="SFE15775.1"/>
    </source>
</evidence>
<keyword evidence="12" id="KW-1185">Reference proteome</keyword>
<comment type="similarity">
    <text evidence="9">Belongs to the FapR family.</text>
</comment>
<keyword evidence="4 9" id="KW-0805">Transcription regulation</keyword>
<evidence type="ECO:0000256" key="9">
    <source>
        <dbReference type="HAMAP-Rule" id="MF_01814"/>
    </source>
</evidence>
<dbReference type="Pfam" id="PF03061">
    <property type="entry name" value="4HBT"/>
    <property type="match status" value="1"/>
</dbReference>
<dbReference type="InterPro" id="IPR017275">
    <property type="entry name" value="Transcription_factor_FapR"/>
</dbReference>
<dbReference type="InterPro" id="IPR006683">
    <property type="entry name" value="Thioestr_dom"/>
</dbReference>
<dbReference type="AlphaFoldDB" id="A0A1I1Y806"/>
<dbReference type="SUPFAM" id="SSF46785">
    <property type="entry name" value="Winged helix' DNA-binding domain"/>
    <property type="match status" value="1"/>
</dbReference>
<evidence type="ECO:0000256" key="5">
    <source>
        <dbReference type="ARBA" id="ARBA00023098"/>
    </source>
</evidence>
<dbReference type="GO" id="GO:0003677">
    <property type="term" value="F:DNA binding"/>
    <property type="evidence" value="ECO:0007669"/>
    <property type="project" value="UniProtKB-KW"/>
</dbReference>
<keyword evidence="8 9" id="KW-0804">Transcription</keyword>
<protein>
    <recommendedName>
        <fullName evidence="9">Transcription factor FapR</fullName>
    </recommendedName>
    <alternativeName>
        <fullName evidence="9">Fatty acid and phospholipid biosynthesis regulator</fullName>
    </alternativeName>
</protein>
<dbReference type="Gene3D" id="1.10.10.10">
    <property type="entry name" value="Winged helix-like DNA-binding domain superfamily/Winged helix DNA-binding domain"/>
    <property type="match status" value="1"/>
</dbReference>
<keyword evidence="1 9" id="KW-0678">Repressor</keyword>
<keyword evidence="5 9" id="KW-0443">Lipid metabolism</keyword>
<comment type="function">
    <text evidence="9">Transcriptional factor involved in regulation of membrane lipid biosynthesis by repressing genes involved in fatty acid and phospholipid metabolism.</text>
</comment>
<evidence type="ECO:0000256" key="8">
    <source>
        <dbReference type="ARBA" id="ARBA00023163"/>
    </source>
</evidence>
<evidence type="ECO:0000256" key="3">
    <source>
        <dbReference type="ARBA" id="ARBA00022832"/>
    </source>
</evidence>
<dbReference type="Gene3D" id="3.10.129.10">
    <property type="entry name" value="Hotdog Thioesterase"/>
    <property type="match status" value="1"/>
</dbReference>
<accession>A0A1I1Y806</accession>
<evidence type="ECO:0000256" key="2">
    <source>
        <dbReference type="ARBA" id="ARBA00022516"/>
    </source>
</evidence>
<dbReference type="HAMAP" id="MF_01814">
    <property type="entry name" value="Transcrip_fact_FapR"/>
    <property type="match status" value="1"/>
</dbReference>
<dbReference type="SUPFAM" id="SSF54637">
    <property type="entry name" value="Thioesterase/thiol ester dehydrase-isomerase"/>
    <property type="match status" value="1"/>
</dbReference>
<organism evidence="11 12">
    <name type="scientific">Paenibacillus algorifonticola</name>
    <dbReference type="NCBI Taxonomy" id="684063"/>
    <lineage>
        <taxon>Bacteria</taxon>
        <taxon>Bacillati</taxon>
        <taxon>Bacillota</taxon>
        <taxon>Bacilli</taxon>
        <taxon>Bacillales</taxon>
        <taxon>Paenibacillaceae</taxon>
        <taxon>Paenibacillus</taxon>
    </lineage>
</organism>
<dbReference type="NCBIfam" id="NF003359">
    <property type="entry name" value="PRK04424.1"/>
    <property type="match status" value="1"/>
</dbReference>
<dbReference type="InterPro" id="IPR036388">
    <property type="entry name" value="WH-like_DNA-bd_sf"/>
</dbReference>
<dbReference type="CDD" id="cd03440">
    <property type="entry name" value="hot_dog"/>
    <property type="match status" value="1"/>
</dbReference>
<dbReference type="Proteomes" id="UP000183410">
    <property type="component" value="Unassembled WGS sequence"/>
</dbReference>
<evidence type="ECO:0000256" key="7">
    <source>
        <dbReference type="ARBA" id="ARBA00023160"/>
    </source>
</evidence>
<keyword evidence="6 9" id="KW-0238">DNA-binding</keyword>
<dbReference type="GO" id="GO:0003700">
    <property type="term" value="F:DNA-binding transcription factor activity"/>
    <property type="evidence" value="ECO:0007669"/>
    <property type="project" value="UniProtKB-UniRule"/>
</dbReference>
<evidence type="ECO:0000256" key="6">
    <source>
        <dbReference type="ARBA" id="ARBA00023125"/>
    </source>
</evidence>
<dbReference type="GO" id="GO:0045892">
    <property type="term" value="P:negative regulation of DNA-templated transcription"/>
    <property type="evidence" value="ECO:0007669"/>
    <property type="project" value="UniProtKB-UniRule"/>
</dbReference>
<keyword evidence="7 9" id="KW-0275">Fatty acid biosynthesis</keyword>
<dbReference type="PIRSF" id="PIRSF037733">
    <property type="entry name" value="Transcription_factor_FapR"/>
    <property type="match status" value="1"/>
</dbReference>
<keyword evidence="2 9" id="KW-0444">Lipid biosynthesis</keyword>
<evidence type="ECO:0000256" key="4">
    <source>
        <dbReference type="ARBA" id="ARBA00023015"/>
    </source>
</evidence>
<sequence length="229" mass="26264">MLACWTDVFIKYMIGECACLRQSKVVPTIERMPKRQRHQLLAKLMEENPFMTDRELTRHLKVSIQTIRLDRMELGIPELRERLKLMAERSYDTVRSLPLHEVIGEIVDLQLDKSGISIFEIREEHVFSRTGIARGHHVFAQANSLAVAIIDNPIALTVTADIRFIRPVKLDEKCIAKAYVRSISGERSKAKVEIFTYVGEEMVFQGDFVIFRSAGEAEKEGGDEHADRH</sequence>
<evidence type="ECO:0000256" key="1">
    <source>
        <dbReference type="ARBA" id="ARBA00022491"/>
    </source>
</evidence>
<reference evidence="12" key="1">
    <citation type="submission" date="2016-10" db="EMBL/GenBank/DDBJ databases">
        <authorList>
            <person name="Varghese N."/>
            <person name="Submissions S."/>
        </authorList>
    </citation>
    <scope>NUCLEOTIDE SEQUENCE [LARGE SCALE GENOMIC DNA]</scope>
    <source>
        <strain evidence="12">CGMCC 1.10223</strain>
    </source>
</reference>